<sequence length="434" mass="49374">MATAAKRSKTDDETTASSSLPPEMLELILSKLDQKHLEPVALVSKSFLSTVRCLVYKLHIKNYIFNTPDLHSFDRFPYVEEITMSCQPSKHVLFAISDSKLNLKTLRLLKCRKSRALFTLSTSKRIISTLRCLQINWHVSDEFISRFDSEQLIRLIQLFPSVTELELTLSGHWDNPLMLGIVSKLRNLQRLDLRGSKYLTGGTLAAIYSNCVYLEHLDVRHCYGVISGGIGALMRSCEHLHSLDLPELVIDDSPEASIEQACANPRLVELMETISSCENLKHLSFRRGFLARDVILRTYAKSRPPLSTLTIHRDSKTTEDTNFSMAGVSELIHACRGRLVQLDVELPRSDKLDTQDREMSLLVAQLPHLEYIKIVGWASSMDETLESLKSNCPFLKLALLYWNAADGGKIKLKMLRQGENSYSIKQKYRKSWWA</sequence>
<name>A0A7N0V2I4_KALFE</name>
<dbReference type="SUPFAM" id="SSF52047">
    <property type="entry name" value="RNI-like"/>
    <property type="match status" value="1"/>
</dbReference>
<feature type="domain" description="F-box" evidence="1">
    <location>
        <begin position="14"/>
        <end position="63"/>
    </location>
</feature>
<protein>
    <recommendedName>
        <fullName evidence="1">F-box domain-containing protein</fullName>
    </recommendedName>
</protein>
<dbReference type="Gene3D" id="3.80.10.10">
    <property type="entry name" value="Ribonuclease Inhibitor"/>
    <property type="match status" value="2"/>
</dbReference>
<dbReference type="EnsemblPlants" id="Kaladp0095s0303.1.v1.1">
    <property type="protein sequence ID" value="Kaladp0095s0303.1.v1.1.CDS.1"/>
    <property type="gene ID" value="Kaladp0095s0303.v1.1"/>
</dbReference>
<evidence type="ECO:0000259" key="1">
    <source>
        <dbReference type="PROSITE" id="PS50181"/>
    </source>
</evidence>
<dbReference type="AlphaFoldDB" id="A0A7N0V2I4"/>
<reference evidence="2" key="1">
    <citation type="submission" date="2021-01" db="UniProtKB">
        <authorList>
            <consortium name="EnsemblPlants"/>
        </authorList>
    </citation>
    <scope>IDENTIFICATION</scope>
</reference>
<proteinExistence type="predicted"/>
<evidence type="ECO:0000313" key="2">
    <source>
        <dbReference type="EnsemblPlants" id="Kaladp0095s0303.1.v1.1.CDS.1"/>
    </source>
</evidence>
<dbReference type="InterPro" id="IPR001810">
    <property type="entry name" value="F-box_dom"/>
</dbReference>
<accession>A0A7N0V2I4</accession>
<keyword evidence="3" id="KW-1185">Reference proteome</keyword>
<dbReference type="InterPro" id="IPR036047">
    <property type="entry name" value="F-box-like_dom_sf"/>
</dbReference>
<dbReference type="GO" id="GO:0031146">
    <property type="term" value="P:SCF-dependent proteasomal ubiquitin-dependent protein catabolic process"/>
    <property type="evidence" value="ECO:0007669"/>
    <property type="project" value="TreeGrafter"/>
</dbReference>
<dbReference type="InterPro" id="IPR032675">
    <property type="entry name" value="LRR_dom_sf"/>
</dbReference>
<dbReference type="GO" id="GO:0019005">
    <property type="term" value="C:SCF ubiquitin ligase complex"/>
    <property type="evidence" value="ECO:0007669"/>
    <property type="project" value="TreeGrafter"/>
</dbReference>
<dbReference type="Pfam" id="PF00646">
    <property type="entry name" value="F-box"/>
    <property type="match status" value="1"/>
</dbReference>
<dbReference type="SUPFAM" id="SSF81383">
    <property type="entry name" value="F-box domain"/>
    <property type="match status" value="1"/>
</dbReference>
<organism evidence="2 3">
    <name type="scientific">Kalanchoe fedtschenkoi</name>
    <name type="common">Lavender scallops</name>
    <name type="synonym">South American air plant</name>
    <dbReference type="NCBI Taxonomy" id="63787"/>
    <lineage>
        <taxon>Eukaryota</taxon>
        <taxon>Viridiplantae</taxon>
        <taxon>Streptophyta</taxon>
        <taxon>Embryophyta</taxon>
        <taxon>Tracheophyta</taxon>
        <taxon>Spermatophyta</taxon>
        <taxon>Magnoliopsida</taxon>
        <taxon>eudicotyledons</taxon>
        <taxon>Gunneridae</taxon>
        <taxon>Pentapetalae</taxon>
        <taxon>Saxifragales</taxon>
        <taxon>Crassulaceae</taxon>
        <taxon>Kalanchoe</taxon>
    </lineage>
</organism>
<dbReference type="Proteomes" id="UP000594263">
    <property type="component" value="Unplaced"/>
</dbReference>
<dbReference type="PANTHER" id="PTHR13318">
    <property type="entry name" value="PARTNER OF PAIRED, ISOFORM B-RELATED"/>
    <property type="match status" value="1"/>
</dbReference>
<evidence type="ECO:0000313" key="3">
    <source>
        <dbReference type="Proteomes" id="UP000594263"/>
    </source>
</evidence>
<dbReference type="PROSITE" id="PS50181">
    <property type="entry name" value="FBOX"/>
    <property type="match status" value="1"/>
</dbReference>
<dbReference type="Gramene" id="Kaladp0095s0303.1.v1.1">
    <property type="protein sequence ID" value="Kaladp0095s0303.1.v1.1.CDS.1"/>
    <property type="gene ID" value="Kaladp0095s0303.v1.1"/>
</dbReference>